<name>A0A418XQT0_9BURK</name>
<reference evidence="4 5" key="1">
    <citation type="submission" date="2018-09" db="EMBL/GenBank/DDBJ databases">
        <authorList>
            <person name="Zhu H."/>
        </authorList>
    </citation>
    <scope>NUCLEOTIDE SEQUENCE [LARGE SCALE GENOMIC DNA]</scope>
    <source>
        <strain evidence="4 5">K1S02-61</strain>
    </source>
</reference>
<evidence type="ECO:0000259" key="2">
    <source>
        <dbReference type="Pfam" id="PF07171"/>
    </source>
</evidence>
<keyword evidence="1" id="KW-0479">Metal-binding</keyword>
<dbReference type="AlphaFoldDB" id="A0A418XQT0"/>
<dbReference type="Proteomes" id="UP000284006">
    <property type="component" value="Unassembled WGS sequence"/>
</dbReference>
<dbReference type="InterPro" id="IPR015995">
    <property type="entry name" value="MlrC_N"/>
</dbReference>
<comment type="function">
    <text evidence="1">Involved in peptidolytic degradation of cyclic heptapeptide hepatotoxin microcystin (MC).</text>
</comment>
<keyword evidence="1" id="KW-0378">Hydrolase</keyword>
<feature type="domain" description="Microcystin LR degradation protein MlrC C-terminal" evidence="2">
    <location>
        <begin position="305"/>
        <end position="480"/>
    </location>
</feature>
<gene>
    <name evidence="4" type="ORF">D3872_15780</name>
</gene>
<keyword evidence="5" id="KW-1185">Reference proteome</keyword>
<dbReference type="Pfam" id="PF07364">
    <property type="entry name" value="DUF1485"/>
    <property type="match status" value="1"/>
</dbReference>
<dbReference type="Pfam" id="PF07171">
    <property type="entry name" value="MlrC_C"/>
    <property type="match status" value="1"/>
</dbReference>
<dbReference type="OrthoDB" id="5288421at2"/>
<dbReference type="InterPro" id="IPR009197">
    <property type="entry name" value="MlrC"/>
</dbReference>
<comment type="similarity">
    <text evidence="1">Belongs to the peptidase M81 family.</text>
</comment>
<dbReference type="RefSeq" id="WP_119811703.1">
    <property type="nucleotide sequence ID" value="NZ_QYUP01000123.1"/>
</dbReference>
<dbReference type="GO" id="GO:0006508">
    <property type="term" value="P:proteolysis"/>
    <property type="evidence" value="ECO:0007669"/>
    <property type="project" value="UniProtKB-KW"/>
</dbReference>
<dbReference type="InterPro" id="IPR010799">
    <property type="entry name" value="MlrC_C"/>
</dbReference>
<comment type="cofactor">
    <cofactor evidence="1">
        <name>Zn(2+)</name>
        <dbReference type="ChEBI" id="CHEBI:29105"/>
    </cofactor>
    <text evidence="1">Binds 1 zinc ion per subunit.</text>
</comment>
<dbReference type="EMBL" id="QYUP01000123">
    <property type="protein sequence ID" value="RJG14873.1"/>
    <property type="molecule type" value="Genomic_DNA"/>
</dbReference>
<evidence type="ECO:0000313" key="5">
    <source>
        <dbReference type="Proteomes" id="UP000284006"/>
    </source>
</evidence>
<evidence type="ECO:0000256" key="1">
    <source>
        <dbReference type="PIRNR" id="PIRNR012702"/>
    </source>
</evidence>
<evidence type="ECO:0000259" key="3">
    <source>
        <dbReference type="Pfam" id="PF07364"/>
    </source>
</evidence>
<dbReference type="GO" id="GO:0046872">
    <property type="term" value="F:metal ion binding"/>
    <property type="evidence" value="ECO:0007669"/>
    <property type="project" value="UniProtKB-KW"/>
</dbReference>
<proteinExistence type="inferred from homology"/>
<evidence type="ECO:0000313" key="4">
    <source>
        <dbReference type="EMBL" id="RJG14873.1"/>
    </source>
</evidence>
<feature type="domain" description="Microcystin LR degradation protein MlrC N-terminal" evidence="3">
    <location>
        <begin position="3"/>
        <end position="292"/>
    </location>
</feature>
<accession>A0A418XQT0</accession>
<protein>
    <recommendedName>
        <fullName evidence="1">Microcystinase C</fullName>
        <shortName evidence="1">MlrC</shortName>
    </recommendedName>
</protein>
<keyword evidence="1" id="KW-0482">Metalloprotease</keyword>
<sequence length="488" mass="50937">MARIALAGFLHETNTFARRMTGIDAFIAADAWPGLVMGEALLESVAGANLASAGFIAAMRGLGHEIVPLLWCSANPSGVVASDAYETIWTMLAQQLRDAGQIEGLFLDLHGAMVTEHHPDGEGELLSRLRAVTGPSMPIVAAIDFHANVSARMVELTDAMAAYRSYPHVDMADTGGRAARLLDGMLDGTRPHKVHRQLDFLIPMLAQCTLAQPFAGLVALLERTEAETGVRAAIVPGFPLADTADCGPSILAYGPDPGAVECAAQRLHDAVAAQRPNMAVRLLAPKEALAEAQAVLARGGGPVILADTEDNPGGGASGDTTDILHELVRGDADACLGLLCDPAAAEQAWLAGVGAQLALELGGGSGIGAPPLSALFRVEALGDGEITGTGPFYLGCRMSLGRMACLRIGRVRVVVASRKQQAADQAMFRHVGIEPGLETILVLKSSIHFRADFEPIAAAILTVCASGDNIADTKALDYKRLRAGVSRG</sequence>
<comment type="caution">
    <text evidence="4">The sequence shown here is derived from an EMBL/GenBank/DDBJ whole genome shotgun (WGS) entry which is preliminary data.</text>
</comment>
<organism evidence="4 5">
    <name type="scientific">Massilia cavernae</name>
    <dbReference type="NCBI Taxonomy" id="2320864"/>
    <lineage>
        <taxon>Bacteria</taxon>
        <taxon>Pseudomonadati</taxon>
        <taxon>Pseudomonadota</taxon>
        <taxon>Betaproteobacteria</taxon>
        <taxon>Burkholderiales</taxon>
        <taxon>Oxalobacteraceae</taxon>
        <taxon>Telluria group</taxon>
        <taxon>Massilia</taxon>
    </lineage>
</organism>
<dbReference type="PIRSF" id="PIRSF012702">
    <property type="entry name" value="UCP012702"/>
    <property type="match status" value="1"/>
</dbReference>
<keyword evidence="1" id="KW-0645">Protease</keyword>
<dbReference type="GO" id="GO:0008237">
    <property type="term" value="F:metallopeptidase activity"/>
    <property type="evidence" value="ECO:0007669"/>
    <property type="project" value="UniProtKB-KW"/>
</dbReference>